<dbReference type="InterPro" id="IPR003594">
    <property type="entry name" value="HATPase_dom"/>
</dbReference>
<dbReference type="InterPro" id="IPR003660">
    <property type="entry name" value="HAMP_dom"/>
</dbReference>
<dbReference type="PROSITE" id="PS50885">
    <property type="entry name" value="HAMP"/>
    <property type="match status" value="1"/>
</dbReference>
<evidence type="ECO:0000313" key="8">
    <source>
        <dbReference type="Proteomes" id="UP001600941"/>
    </source>
</evidence>
<evidence type="ECO:0000256" key="3">
    <source>
        <dbReference type="ARBA" id="ARBA00022679"/>
    </source>
</evidence>
<dbReference type="Proteomes" id="UP001600941">
    <property type="component" value="Unassembled WGS sequence"/>
</dbReference>
<dbReference type="SMART" id="SM00304">
    <property type="entry name" value="HAMP"/>
    <property type="match status" value="1"/>
</dbReference>
<accession>A0ABQ0BR71</accession>
<keyword evidence="5" id="KW-0472">Membrane</keyword>
<evidence type="ECO:0000256" key="2">
    <source>
        <dbReference type="ARBA" id="ARBA00022553"/>
    </source>
</evidence>
<feature type="transmembrane region" description="Helical" evidence="5">
    <location>
        <begin position="20"/>
        <end position="43"/>
    </location>
</feature>
<keyword evidence="5" id="KW-0812">Transmembrane</keyword>
<sequence length="571" mass="65683">MYKGEDHMLYQKKSKIYKRLLLMVLSAIMICVVLCSGAVYLYLKPLIENSLVEKNRTMILKMAEQVSNSLEEISMYARNITFDETVQESFYQKSQRREGSYGYYSVIQTLEKKLKEYQLLRDNIILDIFAVDSDGVVMETINQYEQLMSEAPYEQMQRDDISGEFLVPHMVNYYRSYGEKNTIAYVNDIFDKTKIGVKRGKLFILADTERIISPLVFDENEIGMELHNQSGRVIYSNVDSGMEGVLSEKDYYKDSIGSHGWYICYQVAKGDISGTMRQMNNIVIIIIVICLLVMLSLVAGLVQRIITPLDTLVRGMQSVAGGSREERIEIHTGDECEQAANVFNSMVKSINDHTEKLLLSEKKQYDSQLKMLSYQLNPHFIYNTLNAVICLARKQDYQEIIRLTRAFILLLRSLLRTDLQAMAAVSEEKEYICRYVEVLQICYKNIPDIQWEIDESLLQEQIPRMILYPLVENSVFHGIIPSNTASLLKIVITGKDNWIKVTVEDDGVGCTAEERERIRQRLEEERTGGHIGMFNVNGRLKLIYKEVHPLKMERRPGGGTVISFAFKKSGD</sequence>
<dbReference type="CDD" id="cd06225">
    <property type="entry name" value="HAMP"/>
    <property type="match status" value="1"/>
</dbReference>
<evidence type="ECO:0000256" key="1">
    <source>
        <dbReference type="ARBA" id="ARBA00004370"/>
    </source>
</evidence>
<dbReference type="InterPro" id="IPR036890">
    <property type="entry name" value="HATPase_C_sf"/>
</dbReference>
<dbReference type="SUPFAM" id="SSF55874">
    <property type="entry name" value="ATPase domain of HSP90 chaperone/DNA topoisomerase II/histidine kinase"/>
    <property type="match status" value="1"/>
</dbReference>
<gene>
    <name evidence="7" type="ORF">K340107D12_18500</name>
</gene>
<dbReference type="EMBL" id="BAABZQ010000001">
    <property type="protein sequence ID" value="GAA6499034.1"/>
    <property type="molecule type" value="Genomic_DNA"/>
</dbReference>
<keyword evidence="8" id="KW-1185">Reference proteome</keyword>
<dbReference type="Gene3D" id="6.10.340.10">
    <property type="match status" value="1"/>
</dbReference>
<evidence type="ECO:0000256" key="5">
    <source>
        <dbReference type="SAM" id="Phobius"/>
    </source>
</evidence>
<organism evidence="7 8">
    <name type="scientific">Blautia parvula</name>
    <dbReference type="NCBI Taxonomy" id="2877527"/>
    <lineage>
        <taxon>Bacteria</taxon>
        <taxon>Bacillati</taxon>
        <taxon>Bacillota</taxon>
        <taxon>Clostridia</taxon>
        <taxon>Lachnospirales</taxon>
        <taxon>Lachnospiraceae</taxon>
        <taxon>Blautia</taxon>
    </lineage>
</organism>
<dbReference type="GO" id="GO:0016301">
    <property type="term" value="F:kinase activity"/>
    <property type="evidence" value="ECO:0007669"/>
    <property type="project" value="UniProtKB-KW"/>
</dbReference>
<dbReference type="Pfam" id="PF00672">
    <property type="entry name" value="HAMP"/>
    <property type="match status" value="1"/>
</dbReference>
<proteinExistence type="predicted"/>
<feature type="domain" description="HAMP" evidence="6">
    <location>
        <begin position="303"/>
        <end position="355"/>
    </location>
</feature>
<dbReference type="Gene3D" id="3.30.565.10">
    <property type="entry name" value="Histidine kinase-like ATPase, C-terminal domain"/>
    <property type="match status" value="1"/>
</dbReference>
<dbReference type="InterPro" id="IPR050640">
    <property type="entry name" value="Bact_2-comp_sensor_kinase"/>
</dbReference>
<evidence type="ECO:0000256" key="4">
    <source>
        <dbReference type="ARBA" id="ARBA00022777"/>
    </source>
</evidence>
<reference evidence="7 8" key="1">
    <citation type="submission" date="2024-04" db="EMBL/GenBank/DDBJ databases">
        <title>Defined microbial consortia suppress multidrug-resistant proinflammatory Enterobacteriaceae via ecological control.</title>
        <authorList>
            <person name="Furuichi M."/>
            <person name="Kawaguchi T."/>
            <person name="Pust M."/>
            <person name="Yasuma K."/>
            <person name="Plichta D."/>
            <person name="Hasegawa N."/>
            <person name="Ohya T."/>
            <person name="Bhattarai S."/>
            <person name="Sasajima S."/>
            <person name="Aoto Y."/>
            <person name="Tuganbaev T."/>
            <person name="Yaginuma M."/>
            <person name="Ueda M."/>
            <person name="Okahashi N."/>
            <person name="Amafuji K."/>
            <person name="Kiridooshi Y."/>
            <person name="Sugita K."/>
            <person name="Strazar M."/>
            <person name="Skelly A."/>
            <person name="Suda W."/>
            <person name="Hattori M."/>
            <person name="Nakamoto N."/>
            <person name="Caballero S."/>
            <person name="Norman J."/>
            <person name="Olle B."/>
            <person name="Tanoue T."/>
            <person name="Arita M."/>
            <person name="Bucci V."/>
            <person name="Atarashi K."/>
            <person name="Xavier R."/>
            <person name="Honda K."/>
        </authorList>
    </citation>
    <scope>NUCLEOTIDE SEQUENCE [LARGE SCALE GENOMIC DNA]</scope>
    <source>
        <strain evidence="8">k34-0107-D12</strain>
    </source>
</reference>
<dbReference type="Pfam" id="PF02518">
    <property type="entry name" value="HATPase_c"/>
    <property type="match status" value="1"/>
</dbReference>
<name>A0ABQ0BR71_9FIRM</name>
<comment type="caution">
    <text evidence="7">The sequence shown here is derived from an EMBL/GenBank/DDBJ whole genome shotgun (WGS) entry which is preliminary data.</text>
</comment>
<protein>
    <submittedName>
        <fullName evidence="7">Sensor histidine kinase</fullName>
    </submittedName>
</protein>
<evidence type="ECO:0000259" key="6">
    <source>
        <dbReference type="PROSITE" id="PS50885"/>
    </source>
</evidence>
<comment type="subcellular location">
    <subcellularLocation>
        <location evidence="1">Membrane</location>
    </subcellularLocation>
</comment>
<dbReference type="PANTHER" id="PTHR34220">
    <property type="entry name" value="SENSOR HISTIDINE KINASE YPDA"/>
    <property type="match status" value="1"/>
</dbReference>
<dbReference type="SUPFAM" id="SSF158472">
    <property type="entry name" value="HAMP domain-like"/>
    <property type="match status" value="1"/>
</dbReference>
<dbReference type="InterPro" id="IPR010559">
    <property type="entry name" value="Sig_transdc_His_kin_internal"/>
</dbReference>
<dbReference type="Pfam" id="PF06580">
    <property type="entry name" value="His_kinase"/>
    <property type="match status" value="1"/>
</dbReference>
<keyword evidence="2" id="KW-0597">Phosphoprotein</keyword>
<keyword evidence="3" id="KW-0808">Transferase</keyword>
<keyword evidence="5" id="KW-1133">Transmembrane helix</keyword>
<feature type="transmembrane region" description="Helical" evidence="5">
    <location>
        <begin position="282"/>
        <end position="302"/>
    </location>
</feature>
<keyword evidence="4 7" id="KW-0418">Kinase</keyword>
<evidence type="ECO:0000313" key="7">
    <source>
        <dbReference type="EMBL" id="GAA6499034.1"/>
    </source>
</evidence>
<dbReference type="PANTHER" id="PTHR34220:SF7">
    <property type="entry name" value="SENSOR HISTIDINE KINASE YPDA"/>
    <property type="match status" value="1"/>
</dbReference>